<keyword evidence="4 8" id="KW-0812">Transmembrane</keyword>
<evidence type="ECO:0000256" key="2">
    <source>
        <dbReference type="ARBA" id="ARBA00010388"/>
    </source>
</evidence>
<keyword evidence="5 8" id="KW-1133">Transmembrane helix</keyword>
<evidence type="ECO:0000256" key="8">
    <source>
        <dbReference type="SAM" id="Phobius"/>
    </source>
</evidence>
<dbReference type="Proteomes" id="UP000614261">
    <property type="component" value="Unassembled WGS sequence"/>
</dbReference>
<organism evidence="9 10">
    <name type="scientific">Blastomonas aquatica</name>
    <dbReference type="NCBI Taxonomy" id="1510276"/>
    <lineage>
        <taxon>Bacteria</taxon>
        <taxon>Pseudomonadati</taxon>
        <taxon>Pseudomonadota</taxon>
        <taxon>Alphaproteobacteria</taxon>
        <taxon>Sphingomonadales</taxon>
        <taxon>Sphingomonadaceae</taxon>
        <taxon>Blastomonas</taxon>
    </lineage>
</organism>
<feature type="transmembrane region" description="Helical" evidence="8">
    <location>
        <begin position="6"/>
        <end position="24"/>
    </location>
</feature>
<comment type="subcellular location">
    <subcellularLocation>
        <location evidence="1">Cell membrane</location>
        <topology evidence="1">Multi-pass membrane protein</topology>
    </subcellularLocation>
</comment>
<dbReference type="Pfam" id="PF00420">
    <property type="entry name" value="Oxidored_q2"/>
    <property type="match status" value="1"/>
</dbReference>
<evidence type="ECO:0000313" key="10">
    <source>
        <dbReference type="Proteomes" id="UP000614261"/>
    </source>
</evidence>
<proteinExistence type="inferred from homology"/>
<accession>A0ABQ1JKL1</accession>
<dbReference type="InterPro" id="IPR039428">
    <property type="entry name" value="NUOK/Mnh_C1-like"/>
</dbReference>
<keyword evidence="3" id="KW-1003">Cell membrane</keyword>
<name>A0ABQ1JKL1_9SPHN</name>
<evidence type="ECO:0000256" key="3">
    <source>
        <dbReference type="ARBA" id="ARBA00022475"/>
    </source>
</evidence>
<gene>
    <name evidence="9" type="ORF">GCM10010833_25390</name>
</gene>
<evidence type="ECO:0000256" key="5">
    <source>
        <dbReference type="ARBA" id="ARBA00022989"/>
    </source>
</evidence>
<reference evidence="10" key="1">
    <citation type="journal article" date="2019" name="Int. J. Syst. Evol. Microbiol.">
        <title>The Global Catalogue of Microorganisms (GCM) 10K type strain sequencing project: providing services to taxonomists for standard genome sequencing and annotation.</title>
        <authorList>
            <consortium name="The Broad Institute Genomics Platform"/>
            <consortium name="The Broad Institute Genome Sequencing Center for Infectious Disease"/>
            <person name="Wu L."/>
            <person name="Ma J."/>
        </authorList>
    </citation>
    <scope>NUCLEOTIDE SEQUENCE [LARGE SCALE GENOMIC DNA]</scope>
    <source>
        <strain evidence="10">CGMCC 1.12851</strain>
    </source>
</reference>
<dbReference type="RefSeq" id="WP_229737024.1">
    <property type="nucleotide sequence ID" value="NZ_BMGD01000004.1"/>
</dbReference>
<keyword evidence="6 8" id="KW-0472">Membrane</keyword>
<sequence>MIASATLFGLCGAALIGLGLYGFVVQAHLLRRLIAFNIIGSGIFLLFGASGARDQLASTDPVAQALIITGIVVALAATAFGVGLVLAFAKVTGQTHLPEESDARQRPLKAGLPDRSVQTIVKDPAG</sequence>
<evidence type="ECO:0008006" key="11">
    <source>
        <dbReference type="Google" id="ProtNLM"/>
    </source>
</evidence>
<evidence type="ECO:0000256" key="4">
    <source>
        <dbReference type="ARBA" id="ARBA00022692"/>
    </source>
</evidence>
<evidence type="ECO:0000256" key="6">
    <source>
        <dbReference type="ARBA" id="ARBA00023136"/>
    </source>
</evidence>
<feature type="transmembrane region" description="Helical" evidence="8">
    <location>
        <begin position="33"/>
        <end position="52"/>
    </location>
</feature>
<evidence type="ECO:0000313" key="9">
    <source>
        <dbReference type="EMBL" id="GGB69084.1"/>
    </source>
</evidence>
<comment type="caution">
    <text evidence="9">The sequence shown here is derived from an EMBL/GenBank/DDBJ whole genome shotgun (WGS) entry which is preliminary data.</text>
</comment>
<comment type="similarity">
    <text evidence="2">Belongs to the CPA3 antiporters (TC 2.A.63) subunit C family.</text>
</comment>
<dbReference type="InterPro" id="IPR050601">
    <property type="entry name" value="CPA3_antiporter_subunitC"/>
</dbReference>
<evidence type="ECO:0000256" key="7">
    <source>
        <dbReference type="SAM" id="MobiDB-lite"/>
    </source>
</evidence>
<dbReference type="PANTHER" id="PTHR34583:SF2">
    <property type="entry name" value="ANTIPORTER SUBUNIT MNHC2-RELATED"/>
    <property type="match status" value="1"/>
</dbReference>
<protein>
    <recommendedName>
        <fullName evidence="11">Na+/H+ antiporter subunit C</fullName>
    </recommendedName>
</protein>
<dbReference type="Gene3D" id="1.10.287.3510">
    <property type="match status" value="1"/>
</dbReference>
<feature type="transmembrane region" description="Helical" evidence="8">
    <location>
        <begin position="64"/>
        <end position="89"/>
    </location>
</feature>
<keyword evidence="10" id="KW-1185">Reference proteome</keyword>
<dbReference type="PANTHER" id="PTHR34583">
    <property type="entry name" value="ANTIPORTER SUBUNIT MNHC2-RELATED"/>
    <property type="match status" value="1"/>
</dbReference>
<feature type="region of interest" description="Disordered" evidence="7">
    <location>
        <begin position="95"/>
        <end position="115"/>
    </location>
</feature>
<evidence type="ECO:0000256" key="1">
    <source>
        <dbReference type="ARBA" id="ARBA00004651"/>
    </source>
</evidence>
<dbReference type="EMBL" id="BMGD01000004">
    <property type="protein sequence ID" value="GGB69084.1"/>
    <property type="molecule type" value="Genomic_DNA"/>
</dbReference>